<keyword evidence="3" id="KW-0326">Glycosidase</keyword>
<dbReference type="GO" id="GO:0004553">
    <property type="term" value="F:hydrolase activity, hydrolyzing O-glycosyl compounds"/>
    <property type="evidence" value="ECO:0007669"/>
    <property type="project" value="InterPro"/>
</dbReference>
<feature type="domain" description="Glycosyl hydrolases family 39 N-terminal catalytic" evidence="5">
    <location>
        <begin position="12"/>
        <end position="234"/>
    </location>
</feature>
<evidence type="ECO:0000313" key="7">
    <source>
        <dbReference type="Proteomes" id="UP000005561"/>
    </source>
</evidence>
<proteinExistence type="inferred from homology"/>
<feature type="domain" description="Glycosyl hydrolases family 39 N-terminal catalytic" evidence="5">
    <location>
        <begin position="291"/>
        <end position="482"/>
    </location>
</feature>
<dbReference type="PRINTS" id="PR00745">
    <property type="entry name" value="GLHYDRLASE39"/>
</dbReference>
<keyword evidence="2 6" id="KW-0378">Hydrolase</keyword>
<dbReference type="PROSITE" id="PS01027">
    <property type="entry name" value="GLYCOSYL_HYDROL_F39"/>
    <property type="match status" value="1"/>
</dbReference>
<comment type="similarity">
    <text evidence="1">Belongs to the glycosyl hydrolase 39 family.</text>
</comment>
<dbReference type="AlphaFoldDB" id="C6LHW7"/>
<dbReference type="InterPro" id="IPR049166">
    <property type="entry name" value="GH39_cat"/>
</dbReference>
<dbReference type="Gene3D" id="2.60.40.1500">
    <property type="entry name" value="Glycosyl hydrolase domain, family 39"/>
    <property type="match status" value="1"/>
</dbReference>
<dbReference type="InterPro" id="IPR017853">
    <property type="entry name" value="GH"/>
</dbReference>
<dbReference type="RefSeq" id="WP_006863015.1">
    <property type="nucleotide sequence ID" value="NZ_ACCL02000015.1"/>
</dbReference>
<dbReference type="eggNOG" id="COG3664">
    <property type="taxonomic scope" value="Bacteria"/>
</dbReference>
<evidence type="ECO:0000256" key="3">
    <source>
        <dbReference type="ARBA" id="ARBA00023295"/>
    </source>
</evidence>
<dbReference type="PANTHER" id="PTHR12631:SF10">
    <property type="entry name" value="BETA-XYLOSIDASE-LIKE PROTEIN-RELATED"/>
    <property type="match status" value="1"/>
</dbReference>
<dbReference type="Gene3D" id="3.20.20.80">
    <property type="entry name" value="Glycosidases"/>
    <property type="match status" value="1"/>
</dbReference>
<organism evidence="6 7">
    <name type="scientific">Marvinbryantia formatexigens DSM 14469</name>
    <dbReference type="NCBI Taxonomy" id="478749"/>
    <lineage>
        <taxon>Bacteria</taxon>
        <taxon>Bacillati</taxon>
        <taxon>Bacillota</taxon>
        <taxon>Clostridia</taxon>
        <taxon>Lachnospirales</taxon>
        <taxon>Lachnospiraceae</taxon>
        <taxon>Marvinbryantia</taxon>
    </lineage>
</organism>
<evidence type="ECO:0000313" key="6">
    <source>
        <dbReference type="EMBL" id="EET59857.1"/>
    </source>
</evidence>
<dbReference type="Proteomes" id="UP000005561">
    <property type="component" value="Unassembled WGS sequence"/>
</dbReference>
<keyword evidence="7" id="KW-1185">Reference proteome</keyword>
<dbReference type="SUPFAM" id="SSF51011">
    <property type="entry name" value="Glycosyl hydrolase domain"/>
    <property type="match status" value="1"/>
</dbReference>
<dbReference type="InterPro" id="IPR051923">
    <property type="entry name" value="Glycosyl_Hydrolase_39"/>
</dbReference>
<gene>
    <name evidence="6" type="ORF">BRYFOR_08231</name>
</gene>
<evidence type="ECO:0000259" key="5">
    <source>
        <dbReference type="Pfam" id="PF01229"/>
    </source>
</evidence>
<dbReference type="SUPFAM" id="SSF51445">
    <property type="entry name" value="(Trans)glycosidases"/>
    <property type="match status" value="1"/>
</dbReference>
<dbReference type="InterPro" id="IPR000514">
    <property type="entry name" value="Glyco_hydro_39"/>
</dbReference>
<accession>C6LHW7</accession>
<evidence type="ECO:0000256" key="1">
    <source>
        <dbReference type="ARBA" id="ARBA00008875"/>
    </source>
</evidence>
<reference evidence="6" key="1">
    <citation type="submission" date="2009-07" db="EMBL/GenBank/DDBJ databases">
        <authorList>
            <person name="Weinstock G."/>
            <person name="Sodergren E."/>
            <person name="Clifton S."/>
            <person name="Fulton L."/>
            <person name="Fulton B."/>
            <person name="Courtney L."/>
            <person name="Fronick C."/>
            <person name="Harrison M."/>
            <person name="Strong C."/>
            <person name="Farmer C."/>
            <person name="Delahaunty K."/>
            <person name="Markovic C."/>
            <person name="Hall O."/>
            <person name="Minx P."/>
            <person name="Tomlinson C."/>
            <person name="Mitreva M."/>
            <person name="Nelson J."/>
            <person name="Hou S."/>
            <person name="Wollam A."/>
            <person name="Pepin K.H."/>
            <person name="Johnson M."/>
            <person name="Bhonagiri V."/>
            <person name="Nash W.E."/>
            <person name="Warren W."/>
            <person name="Chinwalla A."/>
            <person name="Mardis E.R."/>
            <person name="Wilson R.K."/>
        </authorList>
    </citation>
    <scope>NUCLEOTIDE SEQUENCE [LARGE SCALE GENOMIC DNA]</scope>
    <source>
        <strain evidence="6">DSM 14469</strain>
    </source>
</reference>
<dbReference type="EMBL" id="ACCL02000015">
    <property type="protein sequence ID" value="EET59857.1"/>
    <property type="molecule type" value="Genomic_DNA"/>
</dbReference>
<dbReference type="InterPro" id="IPR049165">
    <property type="entry name" value="GH39_as"/>
</dbReference>
<protein>
    <submittedName>
        <fullName evidence="6">Glycosyl hydrolase family 39</fullName>
    </submittedName>
</protein>
<name>C6LHW7_9FIRM</name>
<dbReference type="Pfam" id="PF01229">
    <property type="entry name" value="Glyco_hydro_39"/>
    <property type="match status" value="2"/>
</dbReference>
<evidence type="ECO:0000256" key="4">
    <source>
        <dbReference type="PIRSR" id="PIRSR600514-1"/>
    </source>
</evidence>
<dbReference type="STRING" id="168384.SAMN05660368_03847"/>
<dbReference type="GO" id="GO:0005975">
    <property type="term" value="P:carbohydrate metabolic process"/>
    <property type="evidence" value="ECO:0007669"/>
    <property type="project" value="InterPro"/>
</dbReference>
<dbReference type="PANTHER" id="PTHR12631">
    <property type="entry name" value="ALPHA-L-IDURONIDASE"/>
    <property type="match status" value="1"/>
</dbReference>
<feature type="active site" description="Proton donor" evidence="4">
    <location>
        <position position="166"/>
    </location>
</feature>
<evidence type="ECO:0000256" key="2">
    <source>
        <dbReference type="ARBA" id="ARBA00022801"/>
    </source>
</evidence>
<comment type="caution">
    <text evidence="6">The sequence shown here is derived from an EMBL/GenBank/DDBJ whole genome shotgun (WGS) entry which is preliminary data.</text>
</comment>
<sequence>MTYVITGKEKRHIFDRHYQFCVGSGHAPLALRTDYVAQLKRVHEELGIERVRFHGIFDEDMKVVLHLKSYLPMPGMEKFRDVSFNQIGLAYDNVLSAGMRPLVELSFMPALFARNKKQLGFSYKASISPPKDYGEWEGFVKKFIRFLLDRYGKEEVEQWYFEVWNEPNIGTFFSGTQEDYFKLYAHTARAIKSVDRTLRVGGPATATNSWVKELVDYCRAHRVPIDFCSTHQYMGEPLGHDAGMMKGLVKAVCGGMKKIRKHPGGSINEGIRLMFEDSSETRDFPETLFSDNVKAVKEQAGGLPLFYTEWNAASCCGAPHNDTRKLAANAVKNILDVEGHLQGSSIWCFSDIFEESFLFPQEFSGNFGLLTIHGIRKPVYHAFALLRQVGDTRIEVQAEKNEIELGAFENEEGLQLLLYRLDLKCRRLPVKTAEIEILCDAPKRVTVQKIDEDHGNPLKLWQKMGSPMDMKPADAARIDEAASLAEEEQPYTYKDGRLHMTAVLGVNDVHLIKIYR</sequence>
<dbReference type="OrthoDB" id="9776971at2"/>